<evidence type="ECO:0000313" key="2">
    <source>
        <dbReference type="Proteomes" id="UP000823757"/>
    </source>
</evidence>
<feature type="non-terminal residue" evidence="1">
    <location>
        <position position="328"/>
    </location>
</feature>
<dbReference type="AlphaFoldDB" id="A0A9D9IN15"/>
<reference evidence="1" key="2">
    <citation type="journal article" date="2021" name="PeerJ">
        <title>Extensive microbial diversity within the chicken gut microbiome revealed by metagenomics and culture.</title>
        <authorList>
            <person name="Gilroy R."/>
            <person name="Ravi A."/>
            <person name="Getino M."/>
            <person name="Pursley I."/>
            <person name="Horton D.L."/>
            <person name="Alikhan N.F."/>
            <person name="Baker D."/>
            <person name="Gharbi K."/>
            <person name="Hall N."/>
            <person name="Watson M."/>
            <person name="Adriaenssens E.M."/>
            <person name="Foster-Nyarko E."/>
            <person name="Jarju S."/>
            <person name="Secka A."/>
            <person name="Antonio M."/>
            <person name="Oren A."/>
            <person name="Chaudhuri R.R."/>
            <person name="La Ragione R."/>
            <person name="Hildebrand F."/>
            <person name="Pallen M.J."/>
        </authorList>
    </citation>
    <scope>NUCLEOTIDE SEQUENCE</scope>
    <source>
        <strain evidence="1">B1-13419</strain>
    </source>
</reference>
<evidence type="ECO:0000313" key="1">
    <source>
        <dbReference type="EMBL" id="MBO8474791.1"/>
    </source>
</evidence>
<protein>
    <submittedName>
        <fullName evidence="1">Uncharacterized protein</fullName>
    </submittedName>
</protein>
<name>A0A9D9IN15_9BACT</name>
<dbReference type="EMBL" id="JADIMD010000091">
    <property type="protein sequence ID" value="MBO8474791.1"/>
    <property type="molecule type" value="Genomic_DNA"/>
</dbReference>
<comment type="caution">
    <text evidence="1">The sequence shown here is derived from an EMBL/GenBank/DDBJ whole genome shotgun (WGS) entry which is preliminary data.</text>
</comment>
<accession>A0A9D9IN15</accession>
<proteinExistence type="predicted"/>
<sequence length="328" mass="36743">MKSFKYIIFLLPLLLLQSCLIDNDMSYPRIRAEITAFEVEGQKSVSIDADKRTVTVELDEVSDLSAVKVLSASMTEGAACSNFPEEGTVLDLTYPKKFVLSVYQDYEWTISANQSIERYVRCDNQSGEASFNLKDKEVTVYVSDAQDLTKVNILDMKLEPEGSKIVLTTGFELEGGEYVEKTVQCSFPMTLDCILQRHFTVEDRGETVVWTMSVVKKTVDLAVTSANAWCYHVDVEASYNGVGSPYIEYRRQDEQEWTRFDGAVVDGLNIRAIIPGEDTSSETAERLSPGTAYEVRVCTETAQSAALAFTTGTPDQIENMGFEQWWNS</sequence>
<gene>
    <name evidence="1" type="ORF">IAB91_05830</name>
</gene>
<dbReference type="Gene3D" id="2.60.40.2340">
    <property type="match status" value="1"/>
</dbReference>
<dbReference type="PROSITE" id="PS51257">
    <property type="entry name" value="PROKAR_LIPOPROTEIN"/>
    <property type="match status" value="1"/>
</dbReference>
<organism evidence="1 2">
    <name type="scientific">Candidatus Cryptobacteroides faecigallinarum</name>
    <dbReference type="NCBI Taxonomy" id="2840763"/>
    <lineage>
        <taxon>Bacteria</taxon>
        <taxon>Pseudomonadati</taxon>
        <taxon>Bacteroidota</taxon>
        <taxon>Bacteroidia</taxon>
        <taxon>Bacteroidales</taxon>
        <taxon>Candidatus Cryptobacteroides</taxon>
    </lineage>
</organism>
<reference evidence="1" key="1">
    <citation type="submission" date="2020-10" db="EMBL/GenBank/DDBJ databases">
        <authorList>
            <person name="Gilroy R."/>
        </authorList>
    </citation>
    <scope>NUCLEOTIDE SEQUENCE</scope>
    <source>
        <strain evidence="1">B1-13419</strain>
    </source>
</reference>
<dbReference type="Proteomes" id="UP000823757">
    <property type="component" value="Unassembled WGS sequence"/>
</dbReference>
<dbReference type="InterPro" id="IPR003961">
    <property type="entry name" value="FN3_dom"/>
</dbReference>
<dbReference type="CDD" id="cd00063">
    <property type="entry name" value="FN3"/>
    <property type="match status" value="1"/>
</dbReference>